<evidence type="ECO:0000313" key="5">
    <source>
        <dbReference type="EMBL" id="CAB5026117.1"/>
    </source>
</evidence>
<dbReference type="InterPro" id="IPR014784">
    <property type="entry name" value="Cu2_ascorb_mOase-like_C"/>
</dbReference>
<gene>
    <name evidence="3" type="ORF">UFOPK3164_00375</name>
    <name evidence="4" type="ORF">UFOPK3427_00082</name>
    <name evidence="5" type="ORF">UFOPK4112_01231</name>
</gene>
<name>A0A6J6ZFR8_9ZZZZ</name>
<sequence length="379" mass="40299">MMLRSQVLRSSTLRALIAGLVIIAAVAVTISLSPREASARAAAKVQTITVKTPANYVPKPPDGAKDLYHCSVVNPHLKQDMVVTTTAFHPGTKEVHHAIVYRVDPEHAAAAQELNNNGKGWTCFGEPSLSNDALGEFSGMPWLCGWSPGHGADVMPTGLGAPLQKGSVLIVQIHYNTLIGAKPDSSYVTMKAVPAAGSNIQTVSIQQLPAALDIPCPEGVTGPLCDRAASIADLSKRFGSAAAITVYGLERFCGRDPMNPPVGNSTSCTWPVRGNEVIQRITPHMHLLGQSMTVTVNPGTPQAQVILNVPNYNFDNQVAHNITPTVHVGPGDKIEVSCTWNPSLRALNPQTKKLPPRFITWGDGSSDEMCLAVMTTTPA</sequence>
<reference evidence="3" key="1">
    <citation type="submission" date="2020-05" db="EMBL/GenBank/DDBJ databases">
        <authorList>
            <person name="Chiriac C."/>
            <person name="Salcher M."/>
            <person name="Ghai R."/>
            <person name="Kavagutti S V."/>
        </authorList>
    </citation>
    <scope>NUCLEOTIDE SEQUENCE</scope>
</reference>
<dbReference type="SUPFAM" id="SSF49742">
    <property type="entry name" value="PHM/PNGase F"/>
    <property type="match status" value="2"/>
</dbReference>
<dbReference type="GO" id="GO:0005507">
    <property type="term" value="F:copper ion binding"/>
    <property type="evidence" value="ECO:0007669"/>
    <property type="project" value="InterPro"/>
</dbReference>
<dbReference type="EMBL" id="CAFBPM010000012">
    <property type="protein sequence ID" value="CAB5026117.1"/>
    <property type="molecule type" value="Genomic_DNA"/>
</dbReference>
<dbReference type="EMBL" id="CAFBLT010000001">
    <property type="protein sequence ID" value="CAB4859307.1"/>
    <property type="molecule type" value="Genomic_DNA"/>
</dbReference>
<evidence type="ECO:0000313" key="3">
    <source>
        <dbReference type="EMBL" id="CAB4820409.1"/>
    </source>
</evidence>
<dbReference type="InterPro" id="IPR008977">
    <property type="entry name" value="PHM/PNGase_F_dom_sf"/>
</dbReference>
<dbReference type="EMBL" id="CAFABE010000010">
    <property type="protein sequence ID" value="CAB4820409.1"/>
    <property type="molecule type" value="Genomic_DNA"/>
</dbReference>
<evidence type="ECO:0000313" key="4">
    <source>
        <dbReference type="EMBL" id="CAB4859307.1"/>
    </source>
</evidence>
<dbReference type="Gene3D" id="2.60.120.310">
    <property type="entry name" value="Copper type II, ascorbate-dependent monooxygenase, N-terminal domain"/>
    <property type="match status" value="1"/>
</dbReference>
<organism evidence="3">
    <name type="scientific">freshwater metagenome</name>
    <dbReference type="NCBI Taxonomy" id="449393"/>
    <lineage>
        <taxon>unclassified sequences</taxon>
        <taxon>metagenomes</taxon>
        <taxon>ecological metagenomes</taxon>
    </lineage>
</organism>
<dbReference type="InterPro" id="IPR024548">
    <property type="entry name" value="Cu2_monoox_C"/>
</dbReference>
<accession>A0A6J6ZFR8</accession>
<dbReference type="GO" id="GO:0016715">
    <property type="term" value="F:oxidoreductase activity, acting on paired donors, with incorporation or reduction of molecular oxygen, reduced ascorbate as one donor, and incorporation of one atom of oxygen"/>
    <property type="evidence" value="ECO:0007669"/>
    <property type="project" value="InterPro"/>
</dbReference>
<feature type="domain" description="Copper type II ascorbate-dependent monooxygenase C-terminal" evidence="2">
    <location>
        <begin position="281"/>
        <end position="372"/>
    </location>
</feature>
<keyword evidence="1" id="KW-1015">Disulfide bond</keyword>
<dbReference type="Pfam" id="PF03712">
    <property type="entry name" value="Cu2_monoox_C"/>
    <property type="match status" value="1"/>
</dbReference>
<evidence type="ECO:0000256" key="1">
    <source>
        <dbReference type="ARBA" id="ARBA00023157"/>
    </source>
</evidence>
<dbReference type="InterPro" id="IPR036939">
    <property type="entry name" value="Cu2_ascorb_mOase_N_sf"/>
</dbReference>
<proteinExistence type="predicted"/>
<evidence type="ECO:0000259" key="2">
    <source>
        <dbReference type="Pfam" id="PF03712"/>
    </source>
</evidence>
<dbReference type="AlphaFoldDB" id="A0A6J6ZFR8"/>
<dbReference type="Gene3D" id="2.60.120.230">
    <property type="match status" value="1"/>
</dbReference>
<protein>
    <submittedName>
        <fullName evidence="3">Unannotated protein</fullName>
    </submittedName>
</protein>